<dbReference type="PROSITE" id="PS00490">
    <property type="entry name" value="MOLYBDOPTERIN_PROK_2"/>
    <property type="match status" value="1"/>
</dbReference>
<dbReference type="Gene3D" id="3.40.50.740">
    <property type="match status" value="1"/>
</dbReference>
<feature type="domain" description="Molybdopterin oxidoreductase" evidence="7">
    <location>
        <begin position="53"/>
        <end position="509"/>
    </location>
</feature>
<feature type="domain" description="Molybdopterin oxidoreductase N-terminal" evidence="9">
    <location>
        <begin position="8"/>
        <end position="40"/>
    </location>
</feature>
<evidence type="ECO:0000256" key="3">
    <source>
        <dbReference type="ARBA" id="ARBA00022505"/>
    </source>
</evidence>
<dbReference type="PANTHER" id="PTHR43742">
    <property type="entry name" value="TRIMETHYLAMINE-N-OXIDE REDUCTASE"/>
    <property type="match status" value="1"/>
</dbReference>
<dbReference type="SUPFAM" id="SSF50692">
    <property type="entry name" value="ADC-like"/>
    <property type="match status" value="1"/>
</dbReference>
<dbReference type="InterPro" id="IPR041954">
    <property type="entry name" value="CT_DMSOR/BSOR/TMAOR"/>
</dbReference>
<reference evidence="11" key="1">
    <citation type="submission" date="2017-02" db="EMBL/GenBank/DDBJ databases">
        <authorList>
            <person name="Varghese N."/>
            <person name="Submissions S."/>
        </authorList>
    </citation>
    <scope>NUCLEOTIDE SEQUENCE [LARGE SCALE GENOMIC DNA]</scope>
    <source>
        <strain evidence="11">ATCC 27094</strain>
    </source>
</reference>
<evidence type="ECO:0000256" key="5">
    <source>
        <dbReference type="ARBA" id="ARBA00022764"/>
    </source>
</evidence>
<dbReference type="FunFam" id="2.40.40.20:FF:000009">
    <property type="entry name" value="Biotin sulfoxide reductase 2"/>
    <property type="match status" value="1"/>
</dbReference>
<dbReference type="InterPro" id="IPR041460">
    <property type="entry name" value="Molybdopterin_N"/>
</dbReference>
<keyword evidence="11" id="KW-1185">Reference proteome</keyword>
<proteinExistence type="inferred from homology"/>
<comment type="cofactor">
    <cofactor evidence="1">
        <name>Mo-bis(molybdopterin guanine dinucleotide)</name>
        <dbReference type="ChEBI" id="CHEBI:60539"/>
    </cofactor>
</comment>
<keyword evidence="5" id="KW-0574">Periplasm</keyword>
<dbReference type="PANTHER" id="PTHR43742:SF10">
    <property type="entry name" value="TRIMETHYLAMINE-N-OXIDE REDUCTASE 2"/>
    <property type="match status" value="1"/>
</dbReference>
<dbReference type="AlphaFoldDB" id="A0A1T4K7S1"/>
<evidence type="ECO:0000256" key="2">
    <source>
        <dbReference type="ARBA" id="ARBA00010312"/>
    </source>
</evidence>
<dbReference type="GO" id="GO:0009061">
    <property type="term" value="P:anaerobic respiration"/>
    <property type="evidence" value="ECO:0007669"/>
    <property type="project" value="TreeGrafter"/>
</dbReference>
<dbReference type="Pfam" id="PF01568">
    <property type="entry name" value="Molydop_binding"/>
    <property type="match status" value="1"/>
</dbReference>
<name>A0A1T4K7S1_9HYPH</name>
<comment type="similarity">
    <text evidence="2">Belongs to the prokaryotic molybdopterin-containing oxidoreductase family.</text>
</comment>
<evidence type="ECO:0000313" key="11">
    <source>
        <dbReference type="Proteomes" id="UP000190092"/>
    </source>
</evidence>
<dbReference type="Gene3D" id="3.90.55.10">
    <property type="entry name" value="Dimethylsulfoxide Reductase, domain 3"/>
    <property type="match status" value="1"/>
</dbReference>
<dbReference type="Gene3D" id="3.40.228.10">
    <property type="entry name" value="Dimethylsulfoxide Reductase, domain 2"/>
    <property type="match status" value="1"/>
</dbReference>
<evidence type="ECO:0000256" key="1">
    <source>
        <dbReference type="ARBA" id="ARBA00001942"/>
    </source>
</evidence>
<dbReference type="GO" id="GO:0009055">
    <property type="term" value="F:electron transfer activity"/>
    <property type="evidence" value="ECO:0007669"/>
    <property type="project" value="TreeGrafter"/>
</dbReference>
<organism evidence="10 11">
    <name type="scientific">Enhydrobacter aerosaccus</name>
    <dbReference type="NCBI Taxonomy" id="225324"/>
    <lineage>
        <taxon>Bacteria</taxon>
        <taxon>Pseudomonadati</taxon>
        <taxon>Pseudomonadota</taxon>
        <taxon>Alphaproteobacteria</taxon>
        <taxon>Hyphomicrobiales</taxon>
        <taxon>Enhydrobacter</taxon>
    </lineage>
</organism>
<dbReference type="InterPro" id="IPR050612">
    <property type="entry name" value="Prok_Mopterin_Oxidored"/>
</dbReference>
<dbReference type="STRING" id="225324.SAMN02745126_00785"/>
<evidence type="ECO:0000259" key="8">
    <source>
        <dbReference type="Pfam" id="PF01568"/>
    </source>
</evidence>
<dbReference type="Pfam" id="PF18364">
    <property type="entry name" value="Molybdopterin_N"/>
    <property type="match status" value="1"/>
</dbReference>
<dbReference type="GO" id="GO:0030151">
    <property type="term" value="F:molybdenum ion binding"/>
    <property type="evidence" value="ECO:0007669"/>
    <property type="project" value="TreeGrafter"/>
</dbReference>
<dbReference type="InterPro" id="IPR006656">
    <property type="entry name" value="Mopterin_OxRdtase"/>
</dbReference>
<evidence type="ECO:0000256" key="4">
    <source>
        <dbReference type="ARBA" id="ARBA00022723"/>
    </source>
</evidence>
<dbReference type="InterPro" id="IPR009010">
    <property type="entry name" value="Asp_de-COase-like_dom_sf"/>
</dbReference>
<dbReference type="SUPFAM" id="SSF53706">
    <property type="entry name" value="Formate dehydrogenase/DMSO reductase, domains 1-3"/>
    <property type="match status" value="1"/>
</dbReference>
<dbReference type="PROSITE" id="PS00932">
    <property type="entry name" value="MOLYBDOPTERIN_PROK_3"/>
    <property type="match status" value="1"/>
</dbReference>
<dbReference type="Gene3D" id="2.40.40.20">
    <property type="match status" value="1"/>
</dbReference>
<keyword evidence="3" id="KW-0500">Molybdenum</keyword>
<dbReference type="InterPro" id="IPR006657">
    <property type="entry name" value="MoPterin_dinucl-bd_dom"/>
</dbReference>
<evidence type="ECO:0000256" key="6">
    <source>
        <dbReference type="ARBA" id="ARBA00023002"/>
    </source>
</evidence>
<dbReference type="Pfam" id="PF00384">
    <property type="entry name" value="Molybdopterin"/>
    <property type="match status" value="1"/>
</dbReference>
<evidence type="ECO:0000313" key="10">
    <source>
        <dbReference type="EMBL" id="SJZ38387.1"/>
    </source>
</evidence>
<dbReference type="GO" id="GO:0016491">
    <property type="term" value="F:oxidoreductase activity"/>
    <property type="evidence" value="ECO:0007669"/>
    <property type="project" value="UniProtKB-KW"/>
</dbReference>
<gene>
    <name evidence="10" type="ORF">SAMN02745126_00785</name>
</gene>
<sequence>MTHQRTLTAAHWGVYEVEYDEQGKASRLHPFSQDPDPSPIGLHMLSDEVARLRVGRPAVRKSWLEKGPGAASDKRGQEPFVEVPWDEALDLVAAELKRVQTSWGNEAVFGGSYGWSSAGRFHHAQSQVKRFLNCYGGFVRHQDSYSLGAARVLMPHIVASMEELMAMHTSWDVLAEHCKLFVTFGGVPRKNAQINAGGATLHHVKRGLYGMAAKGVRFVNVTPTAEDLDNGSEVEWLAVRPNTDTALILALCHVLYTEKLYDRSFLDRCTVGFEKFVPYLVGESDGQPKTPAWAERICGISAARIASLAREMAATRTTVSIGWSLQRSHHGEQPFWALVTLACMLGQIGLPGGGFGVGYGPVNLMGSGYPKYSGPTLPQGTNPVKSFIPVARFTDMLLHPGASFDYNGERHTYPDIHLVYWAGGNPYHHHQDLNRLRQAWSKPDTIIFHEQFWTPAAKMADIVLPATTSLERDDIGYGSREPFVIAMKKAREPLGEARDDYDIFQALAQRLGVAEAHSQGHASSGDWLEHLYEEARVKSAKAGVTLPPFAQFWEAGLAEAKGEKRDPVMLAAFRTDPAKHALKTPSGKIEIYSERIASFALDDCPPHPTWMEPIEWLGSRTAERYPLHMLSDQPADKLHSQLDHSPYAKATKIKGRQPITIHPEDAAARGIADGDILRVYNDRGACLAAARLSDRIRRGVVRLSTGAWFDPADAGSNRPLEKHGNPNALTLDVGASKLSQGCIAQTCLVEVERFDGPAPPVTAHQPPAFDVRR</sequence>
<protein>
    <submittedName>
        <fullName evidence="10">Biotin/methionine sulfoxide reductase</fullName>
    </submittedName>
</protein>
<keyword evidence="4" id="KW-0479">Metal-binding</keyword>
<dbReference type="InterPro" id="IPR006655">
    <property type="entry name" value="Mopterin_OxRdtase_prok_CS"/>
</dbReference>
<feature type="domain" description="Molybdopterin dinucleotide-binding" evidence="8">
    <location>
        <begin position="627"/>
        <end position="747"/>
    </location>
</feature>
<dbReference type="CDD" id="cd02793">
    <property type="entry name" value="MopB_CT_DMSOR-BSOR-TMAOR"/>
    <property type="match status" value="1"/>
</dbReference>
<evidence type="ECO:0000259" key="7">
    <source>
        <dbReference type="Pfam" id="PF00384"/>
    </source>
</evidence>
<dbReference type="CDD" id="cd02769">
    <property type="entry name" value="MopB_DMSOR-BSOR-TMAOR"/>
    <property type="match status" value="1"/>
</dbReference>
<keyword evidence="6" id="KW-0560">Oxidoreductase</keyword>
<evidence type="ECO:0000259" key="9">
    <source>
        <dbReference type="Pfam" id="PF18364"/>
    </source>
</evidence>
<accession>A0A1T4K7S1</accession>
<dbReference type="GO" id="GO:0030288">
    <property type="term" value="C:outer membrane-bounded periplasmic space"/>
    <property type="evidence" value="ECO:0007669"/>
    <property type="project" value="TreeGrafter"/>
</dbReference>
<dbReference type="OrthoDB" id="9759518at2"/>
<dbReference type="Proteomes" id="UP000190092">
    <property type="component" value="Unassembled WGS sequence"/>
</dbReference>
<dbReference type="GO" id="GO:0043546">
    <property type="term" value="F:molybdopterin cofactor binding"/>
    <property type="evidence" value="ECO:0007669"/>
    <property type="project" value="InterPro"/>
</dbReference>
<dbReference type="RefSeq" id="WP_085932479.1">
    <property type="nucleotide sequence ID" value="NZ_FUWJ01000001.1"/>
</dbReference>
<dbReference type="EMBL" id="FUWJ01000001">
    <property type="protein sequence ID" value="SJZ38387.1"/>
    <property type="molecule type" value="Genomic_DNA"/>
</dbReference>